<dbReference type="GO" id="GO:0004803">
    <property type="term" value="F:transposase activity"/>
    <property type="evidence" value="ECO:0007669"/>
    <property type="project" value="InterPro"/>
</dbReference>
<dbReference type="RefSeq" id="WP_184760163.1">
    <property type="nucleotide sequence ID" value="NZ_BAABEK010000127.1"/>
</dbReference>
<sequence>MRITCGIDWSERHHDIALLNADAAIVTRARIGDDLAGFRRLTELLAEHAGPDGPTSIEIAIETDKGLLVAALVAAGFTLFAINPRAVARYRERHGQAGGKSDPGDAAVLADILRTDRHRHRPLPADTNLARGVKAVARQHQEAIWARQQTVNRLRSLLREFYPAALAAFPILTQRAALTVLRAAPTPQAAARLTPSRMGTLLRRAGRRIDSGLPERLSTQLRQEQLRQPAEVEQAFGVAAAGLIDVIVAMTGAIDALQEQLTGLFTRHDQAQIVTSMPGLGTVLGARVLGELGDDRSRFTDIAGLRGFAGTAPITRASGKTKIVSARYIRNQRLADACHWWAFAAITKSAGARVHYDQRRAAGDTHNGALRNLANKLLAKLWHCLHNGVLYDEATAWPTPREKIESAAA</sequence>
<dbReference type="PANTHER" id="PTHR33055:SF3">
    <property type="entry name" value="PUTATIVE TRANSPOSASE FOR IS117-RELATED"/>
    <property type="match status" value="1"/>
</dbReference>
<evidence type="ECO:0000313" key="4">
    <source>
        <dbReference type="Proteomes" id="UP000534286"/>
    </source>
</evidence>
<comment type="caution">
    <text evidence="3">The sequence shown here is derived from an EMBL/GenBank/DDBJ whole genome shotgun (WGS) entry which is preliminary data.</text>
</comment>
<dbReference type="PANTHER" id="PTHR33055">
    <property type="entry name" value="TRANSPOSASE FOR INSERTION SEQUENCE ELEMENT IS1111A"/>
    <property type="match status" value="1"/>
</dbReference>
<dbReference type="EMBL" id="JACHJU010000008">
    <property type="protein sequence ID" value="MBB4944333.1"/>
    <property type="molecule type" value="Genomic_DNA"/>
</dbReference>
<evidence type="ECO:0000259" key="1">
    <source>
        <dbReference type="Pfam" id="PF01548"/>
    </source>
</evidence>
<name>A0A7W7S6V4_9ACTN</name>
<dbReference type="Proteomes" id="UP000534286">
    <property type="component" value="Unassembled WGS sequence"/>
</dbReference>
<reference evidence="3 4" key="1">
    <citation type="submission" date="2020-08" db="EMBL/GenBank/DDBJ databases">
        <title>Sequencing the genomes of 1000 actinobacteria strains.</title>
        <authorList>
            <person name="Klenk H.-P."/>
        </authorList>
    </citation>
    <scope>NUCLEOTIDE SEQUENCE [LARGE SCALE GENOMIC DNA]</scope>
    <source>
        <strain evidence="3 4">DSM 43023</strain>
    </source>
</reference>
<dbReference type="GO" id="GO:0006313">
    <property type="term" value="P:DNA transposition"/>
    <property type="evidence" value="ECO:0007669"/>
    <property type="project" value="InterPro"/>
</dbReference>
<evidence type="ECO:0008006" key="5">
    <source>
        <dbReference type="Google" id="ProtNLM"/>
    </source>
</evidence>
<feature type="domain" description="Transposase IS110-like N-terminal" evidence="1">
    <location>
        <begin position="5"/>
        <end position="163"/>
    </location>
</feature>
<dbReference type="InterPro" id="IPR047650">
    <property type="entry name" value="Transpos_IS110"/>
</dbReference>
<dbReference type="GO" id="GO:0003677">
    <property type="term" value="F:DNA binding"/>
    <property type="evidence" value="ECO:0007669"/>
    <property type="project" value="InterPro"/>
</dbReference>
<keyword evidence="4" id="KW-1185">Reference proteome</keyword>
<dbReference type="InterPro" id="IPR003346">
    <property type="entry name" value="Transposase_20"/>
</dbReference>
<dbReference type="Pfam" id="PF02371">
    <property type="entry name" value="Transposase_20"/>
    <property type="match status" value="1"/>
</dbReference>
<dbReference type="NCBIfam" id="NF033542">
    <property type="entry name" value="transpos_IS110"/>
    <property type="match status" value="1"/>
</dbReference>
<proteinExistence type="predicted"/>
<dbReference type="AlphaFoldDB" id="A0A7W7S6V4"/>
<gene>
    <name evidence="3" type="ORF">FHR32_008739</name>
</gene>
<protein>
    <recommendedName>
        <fullName evidence="5">IS110 family transposase</fullName>
    </recommendedName>
</protein>
<evidence type="ECO:0000313" key="3">
    <source>
        <dbReference type="EMBL" id="MBB4944333.1"/>
    </source>
</evidence>
<evidence type="ECO:0000259" key="2">
    <source>
        <dbReference type="Pfam" id="PF02371"/>
    </source>
</evidence>
<dbReference type="InterPro" id="IPR002525">
    <property type="entry name" value="Transp_IS110-like_N"/>
</dbReference>
<feature type="domain" description="Transposase IS116/IS110/IS902 C-terminal" evidence="2">
    <location>
        <begin position="272"/>
        <end position="353"/>
    </location>
</feature>
<dbReference type="Pfam" id="PF01548">
    <property type="entry name" value="DEDD_Tnp_IS110"/>
    <property type="match status" value="1"/>
</dbReference>
<organism evidence="3 4">
    <name type="scientific">Streptosporangium album</name>
    <dbReference type="NCBI Taxonomy" id="47479"/>
    <lineage>
        <taxon>Bacteria</taxon>
        <taxon>Bacillati</taxon>
        <taxon>Actinomycetota</taxon>
        <taxon>Actinomycetes</taxon>
        <taxon>Streptosporangiales</taxon>
        <taxon>Streptosporangiaceae</taxon>
        <taxon>Streptosporangium</taxon>
    </lineage>
</organism>
<accession>A0A7W7S6V4</accession>